<name>A0AAE1VFD4_9SOLA</name>
<evidence type="ECO:0000313" key="2">
    <source>
        <dbReference type="Proteomes" id="UP001291623"/>
    </source>
</evidence>
<reference evidence="1" key="1">
    <citation type="submission" date="2023-12" db="EMBL/GenBank/DDBJ databases">
        <title>Genome assembly of Anisodus tanguticus.</title>
        <authorList>
            <person name="Wang Y.-J."/>
        </authorList>
    </citation>
    <scope>NUCLEOTIDE SEQUENCE</scope>
    <source>
        <strain evidence="1">KB-2021</strain>
        <tissue evidence="1">Leaf</tissue>
    </source>
</reference>
<proteinExistence type="predicted"/>
<protein>
    <submittedName>
        <fullName evidence="1">Uncharacterized protein</fullName>
    </submittedName>
</protein>
<comment type="caution">
    <text evidence="1">The sequence shown here is derived from an EMBL/GenBank/DDBJ whole genome shotgun (WGS) entry which is preliminary data.</text>
</comment>
<accession>A0AAE1VFD4</accession>
<gene>
    <name evidence="1" type="ORF">RND71_011780</name>
</gene>
<organism evidence="1 2">
    <name type="scientific">Anisodus tanguticus</name>
    <dbReference type="NCBI Taxonomy" id="243964"/>
    <lineage>
        <taxon>Eukaryota</taxon>
        <taxon>Viridiplantae</taxon>
        <taxon>Streptophyta</taxon>
        <taxon>Embryophyta</taxon>
        <taxon>Tracheophyta</taxon>
        <taxon>Spermatophyta</taxon>
        <taxon>Magnoliopsida</taxon>
        <taxon>eudicotyledons</taxon>
        <taxon>Gunneridae</taxon>
        <taxon>Pentapetalae</taxon>
        <taxon>asterids</taxon>
        <taxon>lamiids</taxon>
        <taxon>Solanales</taxon>
        <taxon>Solanaceae</taxon>
        <taxon>Solanoideae</taxon>
        <taxon>Hyoscyameae</taxon>
        <taxon>Anisodus</taxon>
    </lineage>
</organism>
<evidence type="ECO:0000313" key="1">
    <source>
        <dbReference type="EMBL" id="KAK4367988.1"/>
    </source>
</evidence>
<dbReference type="Proteomes" id="UP001291623">
    <property type="component" value="Unassembled WGS sequence"/>
</dbReference>
<dbReference type="AlphaFoldDB" id="A0AAE1VFD4"/>
<dbReference type="EMBL" id="JAVYJV010000006">
    <property type="protein sequence ID" value="KAK4367988.1"/>
    <property type="molecule type" value="Genomic_DNA"/>
</dbReference>
<sequence length="71" mass="8110">MDSCTVRTTDHQDTTMADIGPCGSCPCSGALMLPRSWLRFRRQRRLTHRPGFDNVRQVQCISFSAYKPEGY</sequence>
<keyword evidence="2" id="KW-1185">Reference proteome</keyword>